<dbReference type="EMBL" id="WHUW01000269">
    <property type="protein sequence ID" value="KAF8416149.1"/>
    <property type="molecule type" value="Genomic_DNA"/>
</dbReference>
<keyword evidence="1" id="KW-0472">Membrane</keyword>
<protein>
    <submittedName>
        <fullName evidence="2">Uncharacterized protein</fullName>
    </submittedName>
</protein>
<evidence type="ECO:0000313" key="3">
    <source>
        <dbReference type="Proteomes" id="UP001194468"/>
    </source>
</evidence>
<evidence type="ECO:0000256" key="1">
    <source>
        <dbReference type="SAM" id="Phobius"/>
    </source>
</evidence>
<evidence type="ECO:0000313" key="2">
    <source>
        <dbReference type="EMBL" id="KAF8416149.1"/>
    </source>
</evidence>
<keyword evidence="1" id="KW-0812">Transmembrane</keyword>
<keyword evidence="1" id="KW-1133">Transmembrane helix</keyword>
<keyword evidence="3" id="KW-1185">Reference proteome</keyword>
<organism evidence="2 3">
    <name type="scientific">Boletus edulis BED1</name>
    <dbReference type="NCBI Taxonomy" id="1328754"/>
    <lineage>
        <taxon>Eukaryota</taxon>
        <taxon>Fungi</taxon>
        <taxon>Dikarya</taxon>
        <taxon>Basidiomycota</taxon>
        <taxon>Agaricomycotina</taxon>
        <taxon>Agaricomycetes</taxon>
        <taxon>Agaricomycetidae</taxon>
        <taxon>Boletales</taxon>
        <taxon>Boletineae</taxon>
        <taxon>Boletaceae</taxon>
        <taxon>Boletoideae</taxon>
        <taxon>Boletus</taxon>
    </lineage>
</organism>
<dbReference type="AlphaFoldDB" id="A0AAD4BB71"/>
<dbReference type="Proteomes" id="UP001194468">
    <property type="component" value="Unassembled WGS sequence"/>
</dbReference>
<feature type="transmembrane region" description="Helical" evidence="1">
    <location>
        <begin position="51"/>
        <end position="78"/>
    </location>
</feature>
<proteinExistence type="predicted"/>
<sequence>MLVGRMMGQFITVPDGTMLVRPARLASPAKPELVDAWPGLGQAMWKRSQRLLLRCVLALLGVLAIVGCLCWCSVAYFFEVELGSESCRDKKYLGLGHCTSSMHTSMGTVISLGVANVSDIRNHI</sequence>
<reference evidence="2" key="2">
    <citation type="journal article" date="2020" name="Nat. Commun.">
        <title>Large-scale genome sequencing of mycorrhizal fungi provides insights into the early evolution of symbiotic traits.</title>
        <authorList>
            <person name="Miyauchi S."/>
            <person name="Kiss E."/>
            <person name="Kuo A."/>
            <person name="Drula E."/>
            <person name="Kohler A."/>
            <person name="Sanchez-Garcia M."/>
            <person name="Morin E."/>
            <person name="Andreopoulos B."/>
            <person name="Barry K.W."/>
            <person name="Bonito G."/>
            <person name="Buee M."/>
            <person name="Carver A."/>
            <person name="Chen C."/>
            <person name="Cichocki N."/>
            <person name="Clum A."/>
            <person name="Culley D."/>
            <person name="Crous P.W."/>
            <person name="Fauchery L."/>
            <person name="Girlanda M."/>
            <person name="Hayes R.D."/>
            <person name="Keri Z."/>
            <person name="LaButti K."/>
            <person name="Lipzen A."/>
            <person name="Lombard V."/>
            <person name="Magnuson J."/>
            <person name="Maillard F."/>
            <person name="Murat C."/>
            <person name="Nolan M."/>
            <person name="Ohm R.A."/>
            <person name="Pangilinan J."/>
            <person name="Pereira M.F."/>
            <person name="Perotto S."/>
            <person name="Peter M."/>
            <person name="Pfister S."/>
            <person name="Riley R."/>
            <person name="Sitrit Y."/>
            <person name="Stielow J.B."/>
            <person name="Szollosi G."/>
            <person name="Zifcakova L."/>
            <person name="Stursova M."/>
            <person name="Spatafora J.W."/>
            <person name="Tedersoo L."/>
            <person name="Vaario L.M."/>
            <person name="Yamada A."/>
            <person name="Yan M."/>
            <person name="Wang P."/>
            <person name="Xu J."/>
            <person name="Bruns T."/>
            <person name="Baldrian P."/>
            <person name="Vilgalys R."/>
            <person name="Dunand C."/>
            <person name="Henrissat B."/>
            <person name="Grigoriev I.V."/>
            <person name="Hibbett D."/>
            <person name="Nagy L.G."/>
            <person name="Martin F.M."/>
        </authorList>
    </citation>
    <scope>NUCLEOTIDE SEQUENCE</scope>
    <source>
        <strain evidence="2">BED1</strain>
    </source>
</reference>
<reference evidence="2" key="1">
    <citation type="submission" date="2019-10" db="EMBL/GenBank/DDBJ databases">
        <authorList>
            <consortium name="DOE Joint Genome Institute"/>
            <person name="Kuo A."/>
            <person name="Miyauchi S."/>
            <person name="Kiss E."/>
            <person name="Drula E."/>
            <person name="Kohler A."/>
            <person name="Sanchez-Garcia M."/>
            <person name="Andreopoulos B."/>
            <person name="Barry K.W."/>
            <person name="Bonito G."/>
            <person name="Buee M."/>
            <person name="Carver A."/>
            <person name="Chen C."/>
            <person name="Cichocki N."/>
            <person name="Clum A."/>
            <person name="Culley D."/>
            <person name="Crous P.W."/>
            <person name="Fauchery L."/>
            <person name="Girlanda M."/>
            <person name="Hayes R."/>
            <person name="Keri Z."/>
            <person name="LaButti K."/>
            <person name="Lipzen A."/>
            <person name="Lombard V."/>
            <person name="Magnuson J."/>
            <person name="Maillard F."/>
            <person name="Morin E."/>
            <person name="Murat C."/>
            <person name="Nolan M."/>
            <person name="Ohm R."/>
            <person name="Pangilinan J."/>
            <person name="Pereira M."/>
            <person name="Perotto S."/>
            <person name="Peter M."/>
            <person name="Riley R."/>
            <person name="Sitrit Y."/>
            <person name="Stielow B."/>
            <person name="Szollosi G."/>
            <person name="Zifcakova L."/>
            <person name="Stursova M."/>
            <person name="Spatafora J.W."/>
            <person name="Tedersoo L."/>
            <person name="Vaario L.-M."/>
            <person name="Yamada A."/>
            <person name="Yan M."/>
            <person name="Wang P."/>
            <person name="Xu J."/>
            <person name="Bruns T."/>
            <person name="Baldrian P."/>
            <person name="Vilgalys R."/>
            <person name="Henrissat B."/>
            <person name="Grigoriev I.V."/>
            <person name="Hibbett D."/>
            <person name="Nagy L.G."/>
            <person name="Martin F.M."/>
        </authorList>
    </citation>
    <scope>NUCLEOTIDE SEQUENCE</scope>
    <source>
        <strain evidence="2">BED1</strain>
    </source>
</reference>
<comment type="caution">
    <text evidence="2">The sequence shown here is derived from an EMBL/GenBank/DDBJ whole genome shotgun (WGS) entry which is preliminary data.</text>
</comment>
<gene>
    <name evidence="2" type="ORF">L210DRAFT_2560588</name>
</gene>
<name>A0AAD4BB71_BOLED</name>
<accession>A0AAD4BB71</accession>